<evidence type="ECO:0000259" key="2">
    <source>
        <dbReference type="Pfam" id="PF04909"/>
    </source>
</evidence>
<evidence type="ECO:0000313" key="3">
    <source>
        <dbReference type="EMBL" id="HIX51497.1"/>
    </source>
</evidence>
<dbReference type="CDD" id="cd01292">
    <property type="entry name" value="metallo-dependent_hydrolases"/>
    <property type="match status" value="1"/>
</dbReference>
<dbReference type="Proteomes" id="UP000886780">
    <property type="component" value="Unassembled WGS sequence"/>
</dbReference>
<dbReference type="InterPro" id="IPR006680">
    <property type="entry name" value="Amidohydro-rel"/>
</dbReference>
<sequence>MKIIDAHLHFLPGEPGYFSEIAAAAGHENTEEHLRREYGRLGIVGGVVMGNGSMAEEAYRHYPEYLRYCVGLDVQSQCGEDGEIPSSVWDQMEAQLKRKNCVGIKLYPGYNPWYITEPMYGPCYELAEAYGKPVAVHTGETAGIGAILKYSHPLTVDEAAALHPGVRFVMCHYGNPWLPDAACTVRKNENVTADLSGLLEGKIVVDEFFREEKGYTDYLETWIKYMGDYSKLMYGTDWPLANLENYIQFTKRLILEKHWEAVFAGNAARVYGLEDWIGV</sequence>
<dbReference type="InterPro" id="IPR032466">
    <property type="entry name" value="Metal_Hydrolase"/>
</dbReference>
<accession>A0A9D1W430</accession>
<evidence type="ECO:0000256" key="1">
    <source>
        <dbReference type="ARBA" id="ARBA00023239"/>
    </source>
</evidence>
<feature type="domain" description="Amidohydrolase-related" evidence="2">
    <location>
        <begin position="4"/>
        <end position="273"/>
    </location>
</feature>
<dbReference type="SUPFAM" id="SSF51556">
    <property type="entry name" value="Metallo-dependent hydrolases"/>
    <property type="match status" value="1"/>
</dbReference>
<dbReference type="GO" id="GO:0005737">
    <property type="term" value="C:cytoplasm"/>
    <property type="evidence" value="ECO:0007669"/>
    <property type="project" value="TreeGrafter"/>
</dbReference>
<dbReference type="GO" id="GO:0016787">
    <property type="term" value="F:hydrolase activity"/>
    <property type="evidence" value="ECO:0007669"/>
    <property type="project" value="InterPro"/>
</dbReference>
<dbReference type="EMBL" id="DXEU01000028">
    <property type="protein sequence ID" value="HIX51497.1"/>
    <property type="molecule type" value="Genomic_DNA"/>
</dbReference>
<dbReference type="Pfam" id="PF04909">
    <property type="entry name" value="Amidohydro_2"/>
    <property type="match status" value="1"/>
</dbReference>
<reference evidence="3" key="1">
    <citation type="journal article" date="2021" name="PeerJ">
        <title>Extensive microbial diversity within the chicken gut microbiome revealed by metagenomics and culture.</title>
        <authorList>
            <person name="Gilroy R."/>
            <person name="Ravi A."/>
            <person name="Getino M."/>
            <person name="Pursley I."/>
            <person name="Horton D.L."/>
            <person name="Alikhan N.F."/>
            <person name="Baker D."/>
            <person name="Gharbi K."/>
            <person name="Hall N."/>
            <person name="Watson M."/>
            <person name="Adriaenssens E.M."/>
            <person name="Foster-Nyarko E."/>
            <person name="Jarju S."/>
            <person name="Secka A."/>
            <person name="Antonio M."/>
            <person name="Oren A."/>
            <person name="Chaudhuri R.R."/>
            <person name="La Ragione R."/>
            <person name="Hildebrand F."/>
            <person name="Pallen M.J."/>
        </authorList>
    </citation>
    <scope>NUCLEOTIDE SEQUENCE</scope>
    <source>
        <strain evidence="3">ChiGjej4B4-12881</strain>
    </source>
</reference>
<evidence type="ECO:0000313" key="4">
    <source>
        <dbReference type="Proteomes" id="UP000886780"/>
    </source>
</evidence>
<dbReference type="Gene3D" id="3.20.20.140">
    <property type="entry name" value="Metal-dependent hydrolases"/>
    <property type="match status" value="1"/>
</dbReference>
<protein>
    <submittedName>
        <fullName evidence="3">Amidohydrolase</fullName>
    </submittedName>
</protein>
<proteinExistence type="predicted"/>
<dbReference type="InterPro" id="IPR032465">
    <property type="entry name" value="ACMSD"/>
</dbReference>
<comment type="caution">
    <text evidence="3">The sequence shown here is derived from an EMBL/GenBank/DDBJ whole genome shotgun (WGS) entry which is preliminary data.</text>
</comment>
<name>A0A9D1W430_9FIRM</name>
<dbReference type="GO" id="GO:0019748">
    <property type="term" value="P:secondary metabolic process"/>
    <property type="evidence" value="ECO:0007669"/>
    <property type="project" value="TreeGrafter"/>
</dbReference>
<keyword evidence="1" id="KW-0456">Lyase</keyword>
<gene>
    <name evidence="3" type="ORF">IAA28_01675</name>
</gene>
<organism evidence="3 4">
    <name type="scientific">Candidatus Lachnoclostridium stercoripullorum</name>
    <dbReference type="NCBI Taxonomy" id="2838635"/>
    <lineage>
        <taxon>Bacteria</taxon>
        <taxon>Bacillati</taxon>
        <taxon>Bacillota</taxon>
        <taxon>Clostridia</taxon>
        <taxon>Lachnospirales</taxon>
        <taxon>Lachnospiraceae</taxon>
    </lineage>
</organism>
<reference evidence="3" key="2">
    <citation type="submission" date="2021-04" db="EMBL/GenBank/DDBJ databases">
        <authorList>
            <person name="Gilroy R."/>
        </authorList>
    </citation>
    <scope>NUCLEOTIDE SEQUENCE</scope>
    <source>
        <strain evidence="3">ChiGjej4B4-12881</strain>
    </source>
</reference>
<dbReference type="AlphaFoldDB" id="A0A9D1W430"/>
<dbReference type="GO" id="GO:0016831">
    <property type="term" value="F:carboxy-lyase activity"/>
    <property type="evidence" value="ECO:0007669"/>
    <property type="project" value="InterPro"/>
</dbReference>
<dbReference type="PANTHER" id="PTHR21240">
    <property type="entry name" value="2-AMINO-3-CARBOXYLMUCONATE-6-SEMIALDEHYDE DECARBOXYLASE"/>
    <property type="match status" value="1"/>
</dbReference>
<dbReference type="PANTHER" id="PTHR21240:SF28">
    <property type="entry name" value="ISO-OROTATE DECARBOXYLASE (EUROFUNG)"/>
    <property type="match status" value="1"/>
</dbReference>